<dbReference type="EMBL" id="JAAMPC010000006">
    <property type="protein sequence ID" value="KAG2307650.1"/>
    <property type="molecule type" value="Genomic_DNA"/>
</dbReference>
<accession>A0A8X7V8T9</accession>
<evidence type="ECO:0000256" key="1">
    <source>
        <dbReference type="SAM" id="SignalP"/>
    </source>
</evidence>
<dbReference type="Proteomes" id="UP000886595">
    <property type="component" value="Unassembled WGS sequence"/>
</dbReference>
<feature type="signal peptide" evidence="1">
    <location>
        <begin position="1"/>
        <end position="20"/>
    </location>
</feature>
<comment type="caution">
    <text evidence="2">The sequence shown here is derived from an EMBL/GenBank/DDBJ whole genome shotgun (WGS) entry which is preliminary data.</text>
</comment>
<keyword evidence="3" id="KW-1185">Reference proteome</keyword>
<reference evidence="2 3" key="1">
    <citation type="submission" date="2020-02" db="EMBL/GenBank/DDBJ databases">
        <authorList>
            <person name="Ma Q."/>
            <person name="Huang Y."/>
            <person name="Song X."/>
            <person name="Pei D."/>
        </authorList>
    </citation>
    <scope>NUCLEOTIDE SEQUENCE [LARGE SCALE GENOMIC DNA]</scope>
    <source>
        <strain evidence="2">Sxm20200214</strain>
        <tissue evidence="2">Leaf</tissue>
    </source>
</reference>
<keyword evidence="1" id="KW-0732">Signal</keyword>
<gene>
    <name evidence="2" type="ORF">Bca52824_027398</name>
</gene>
<dbReference type="Gene3D" id="2.40.70.10">
    <property type="entry name" value="Acid Proteases"/>
    <property type="match status" value="1"/>
</dbReference>
<name>A0A8X7V8T9_BRACI</name>
<sequence length="140" mass="15772">MAHPVIFSLLSLILLHHASTSQSYYKPKAQAFLYPIYKDKTPNLYFLSLTIGSNLRSQKFLIDLNGAAPLLLNCAAAPKSTSYNSLKCDSTRCKFTNPNSSCPKNTTNKAMCRKYFSTSFTDPPVNARFIQDNRWLTIHT</sequence>
<dbReference type="AlphaFoldDB" id="A0A8X7V8T9"/>
<dbReference type="SUPFAM" id="SSF50630">
    <property type="entry name" value="Acid proteases"/>
    <property type="match status" value="1"/>
</dbReference>
<proteinExistence type="predicted"/>
<dbReference type="InterPro" id="IPR021109">
    <property type="entry name" value="Peptidase_aspartic_dom_sf"/>
</dbReference>
<protein>
    <recommendedName>
        <fullName evidence="4">Xylanase inhibitor N-terminal domain-containing protein</fullName>
    </recommendedName>
</protein>
<evidence type="ECO:0008006" key="4">
    <source>
        <dbReference type="Google" id="ProtNLM"/>
    </source>
</evidence>
<evidence type="ECO:0000313" key="2">
    <source>
        <dbReference type="EMBL" id="KAG2307650.1"/>
    </source>
</evidence>
<feature type="chain" id="PRO_5036451112" description="Xylanase inhibitor N-terminal domain-containing protein" evidence="1">
    <location>
        <begin position="21"/>
        <end position="140"/>
    </location>
</feature>
<organism evidence="2 3">
    <name type="scientific">Brassica carinata</name>
    <name type="common">Ethiopian mustard</name>
    <name type="synonym">Abyssinian cabbage</name>
    <dbReference type="NCBI Taxonomy" id="52824"/>
    <lineage>
        <taxon>Eukaryota</taxon>
        <taxon>Viridiplantae</taxon>
        <taxon>Streptophyta</taxon>
        <taxon>Embryophyta</taxon>
        <taxon>Tracheophyta</taxon>
        <taxon>Spermatophyta</taxon>
        <taxon>Magnoliopsida</taxon>
        <taxon>eudicotyledons</taxon>
        <taxon>Gunneridae</taxon>
        <taxon>Pentapetalae</taxon>
        <taxon>rosids</taxon>
        <taxon>malvids</taxon>
        <taxon>Brassicales</taxon>
        <taxon>Brassicaceae</taxon>
        <taxon>Brassiceae</taxon>
        <taxon>Brassica</taxon>
    </lineage>
</organism>
<evidence type="ECO:0000313" key="3">
    <source>
        <dbReference type="Proteomes" id="UP000886595"/>
    </source>
</evidence>